<keyword evidence="3 8" id="KW-0812">Transmembrane</keyword>
<comment type="subcellular location">
    <subcellularLocation>
        <location evidence="1">Cell membrane</location>
    </subcellularLocation>
</comment>
<protein>
    <recommendedName>
        <fullName evidence="9">Pycsar effector protein domain-containing protein</fullName>
    </recommendedName>
</protein>
<keyword evidence="5 8" id="KW-1133">Transmembrane helix</keyword>
<evidence type="ECO:0000256" key="6">
    <source>
        <dbReference type="ARBA" id="ARBA00023118"/>
    </source>
</evidence>
<feature type="transmembrane region" description="Helical" evidence="8">
    <location>
        <begin position="33"/>
        <end position="51"/>
    </location>
</feature>
<comment type="caution">
    <text evidence="10">The sequence shown here is derived from an EMBL/GenBank/DDBJ whole genome shotgun (WGS) entry which is preliminary data.</text>
</comment>
<dbReference type="OrthoDB" id="8071519at2"/>
<feature type="transmembrane region" description="Helical" evidence="8">
    <location>
        <begin position="154"/>
        <end position="171"/>
    </location>
</feature>
<proteinExistence type="predicted"/>
<evidence type="ECO:0000256" key="3">
    <source>
        <dbReference type="ARBA" id="ARBA00022692"/>
    </source>
</evidence>
<keyword evidence="4" id="KW-0547">Nucleotide-binding</keyword>
<evidence type="ECO:0000313" key="10">
    <source>
        <dbReference type="EMBL" id="RAZ80583.1"/>
    </source>
</evidence>
<evidence type="ECO:0000256" key="4">
    <source>
        <dbReference type="ARBA" id="ARBA00022741"/>
    </source>
</evidence>
<dbReference type="Proteomes" id="UP000251956">
    <property type="component" value="Unassembled WGS sequence"/>
</dbReference>
<name>A0A330H1D5_9HYPH</name>
<gene>
    <name evidence="10" type="ORF">DPM35_04715</name>
</gene>
<dbReference type="Pfam" id="PF18967">
    <property type="entry name" value="PycTM"/>
    <property type="match status" value="1"/>
</dbReference>
<dbReference type="RefSeq" id="WP_112126116.1">
    <property type="nucleotide sequence ID" value="NZ_QMBQ01000001.1"/>
</dbReference>
<keyword evidence="7 8" id="KW-0472">Membrane</keyword>
<evidence type="ECO:0000256" key="5">
    <source>
        <dbReference type="ARBA" id="ARBA00022989"/>
    </source>
</evidence>
<evidence type="ECO:0000259" key="9">
    <source>
        <dbReference type="Pfam" id="PF18967"/>
    </source>
</evidence>
<organism evidence="10 11">
    <name type="scientific">Mesorhizobium atlanticum</name>
    <dbReference type="NCBI Taxonomy" id="2233532"/>
    <lineage>
        <taxon>Bacteria</taxon>
        <taxon>Pseudomonadati</taxon>
        <taxon>Pseudomonadota</taxon>
        <taxon>Alphaproteobacteria</taxon>
        <taxon>Hyphomicrobiales</taxon>
        <taxon>Phyllobacteriaceae</taxon>
        <taxon>Mesorhizobium</taxon>
    </lineage>
</organism>
<dbReference type="AlphaFoldDB" id="A0A330H1D5"/>
<dbReference type="InterPro" id="IPR043760">
    <property type="entry name" value="PycTM_dom"/>
</dbReference>
<keyword evidence="6" id="KW-0051">Antiviral defense</keyword>
<accession>A0A330H1D5</accession>
<keyword evidence="2" id="KW-1003">Cell membrane</keyword>
<evidence type="ECO:0000256" key="1">
    <source>
        <dbReference type="ARBA" id="ARBA00004236"/>
    </source>
</evidence>
<reference evidence="10 11" key="1">
    <citation type="submission" date="2018-07" db="EMBL/GenBank/DDBJ databases">
        <title>Diversity of Mesorhizobium strains in Brazil.</title>
        <authorList>
            <person name="Helene L.C.F."/>
            <person name="Dall'Agnol R."/>
            <person name="Delamuta J.R.M."/>
            <person name="Hungria M."/>
        </authorList>
    </citation>
    <scope>NUCLEOTIDE SEQUENCE [LARGE SCALE GENOMIC DNA]</scope>
    <source>
        <strain evidence="10 11">CNPSo 3140</strain>
    </source>
</reference>
<dbReference type="EMBL" id="QMBQ01000001">
    <property type="protein sequence ID" value="RAZ80583.1"/>
    <property type="molecule type" value="Genomic_DNA"/>
</dbReference>
<evidence type="ECO:0000256" key="7">
    <source>
        <dbReference type="ARBA" id="ARBA00023136"/>
    </source>
</evidence>
<evidence type="ECO:0000256" key="2">
    <source>
        <dbReference type="ARBA" id="ARBA00022475"/>
    </source>
</evidence>
<feature type="transmembrane region" description="Helical" evidence="8">
    <location>
        <begin position="63"/>
        <end position="83"/>
    </location>
</feature>
<evidence type="ECO:0000256" key="8">
    <source>
        <dbReference type="SAM" id="Phobius"/>
    </source>
</evidence>
<keyword evidence="11" id="KW-1185">Reference proteome</keyword>
<evidence type="ECO:0000313" key="11">
    <source>
        <dbReference type="Proteomes" id="UP000251956"/>
    </source>
</evidence>
<sequence length="178" mass="19858">MAARGTTRDYTDKMLLAALQEAQTTVRAYDTKAQIVGVGYILALNLVLHFGDLLPTHAPLGPLFFAAVWGVLIMPILQFGQVIHPSRTRAEKDLVAKKFCGSEQRVYYVDPSTFANLGDFVREALTADWTSVLSAELLKVSRVRIIKQTRFRRALMMTVVSFIVLAADQFLRSLAVVR</sequence>
<feature type="domain" description="Pycsar effector protein" evidence="9">
    <location>
        <begin position="15"/>
        <end position="166"/>
    </location>
</feature>